<name>A0A0V1DNR6_TRIPS</name>
<dbReference type="EMBL" id="JYDT01003148">
    <property type="protein sequence ID" value="KRY62659.1"/>
    <property type="molecule type" value="Genomic_DNA"/>
</dbReference>
<evidence type="ECO:0000313" key="1">
    <source>
        <dbReference type="EMBL" id="KRY62659.1"/>
    </source>
</evidence>
<gene>
    <name evidence="1" type="ORF">T4D_17132</name>
</gene>
<dbReference type="AlphaFoldDB" id="A0A0V1DNR6"/>
<keyword evidence="2" id="KW-1185">Reference proteome</keyword>
<sequence length="35" mass="4132">MPWFGMLKRCAPMRVGHYLTLRRGEHTALLIMEIC</sequence>
<dbReference type="Proteomes" id="UP000054995">
    <property type="component" value="Unassembled WGS sequence"/>
</dbReference>
<comment type="caution">
    <text evidence="1">The sequence shown here is derived from an EMBL/GenBank/DDBJ whole genome shotgun (WGS) entry which is preliminary data.</text>
</comment>
<protein>
    <submittedName>
        <fullName evidence="1">Uncharacterized protein</fullName>
    </submittedName>
</protein>
<accession>A0A0V1DNR6</accession>
<reference evidence="1 2" key="1">
    <citation type="submission" date="2015-01" db="EMBL/GenBank/DDBJ databases">
        <title>Evolution of Trichinella species and genotypes.</title>
        <authorList>
            <person name="Korhonen P.K."/>
            <person name="Edoardo P."/>
            <person name="Giuseppe L.R."/>
            <person name="Gasser R.B."/>
        </authorList>
    </citation>
    <scope>NUCLEOTIDE SEQUENCE [LARGE SCALE GENOMIC DNA]</scope>
    <source>
        <strain evidence="1">ISS470</strain>
    </source>
</reference>
<organism evidence="1 2">
    <name type="scientific">Trichinella pseudospiralis</name>
    <name type="common">Parasitic roundworm</name>
    <dbReference type="NCBI Taxonomy" id="6337"/>
    <lineage>
        <taxon>Eukaryota</taxon>
        <taxon>Metazoa</taxon>
        <taxon>Ecdysozoa</taxon>
        <taxon>Nematoda</taxon>
        <taxon>Enoplea</taxon>
        <taxon>Dorylaimia</taxon>
        <taxon>Trichinellida</taxon>
        <taxon>Trichinellidae</taxon>
        <taxon>Trichinella</taxon>
    </lineage>
</organism>
<evidence type="ECO:0000313" key="2">
    <source>
        <dbReference type="Proteomes" id="UP000054995"/>
    </source>
</evidence>
<proteinExistence type="predicted"/>